<protein>
    <submittedName>
        <fullName evidence="6">LysR family transcriptional regulator</fullName>
    </submittedName>
</protein>
<dbReference type="Pfam" id="PF03466">
    <property type="entry name" value="LysR_substrate"/>
    <property type="match status" value="1"/>
</dbReference>
<dbReference type="EMBL" id="BMHF01000002">
    <property type="protein sequence ID" value="GGA27891.1"/>
    <property type="molecule type" value="Genomic_DNA"/>
</dbReference>
<dbReference type="Gene3D" id="1.10.10.10">
    <property type="entry name" value="Winged helix-like DNA-binding domain superfamily/Winged helix DNA-binding domain"/>
    <property type="match status" value="1"/>
</dbReference>
<dbReference type="PANTHER" id="PTHR30126">
    <property type="entry name" value="HTH-TYPE TRANSCRIPTIONAL REGULATOR"/>
    <property type="match status" value="1"/>
</dbReference>
<keyword evidence="4" id="KW-0804">Transcription</keyword>
<dbReference type="PANTHER" id="PTHR30126:SF39">
    <property type="entry name" value="HTH-TYPE TRANSCRIPTIONAL REGULATOR CYSL"/>
    <property type="match status" value="1"/>
</dbReference>
<evidence type="ECO:0000259" key="5">
    <source>
        <dbReference type="PROSITE" id="PS50931"/>
    </source>
</evidence>
<comment type="caution">
    <text evidence="6">The sequence shown here is derived from an EMBL/GenBank/DDBJ whole genome shotgun (WGS) entry which is preliminary data.</text>
</comment>
<proteinExistence type="inferred from homology"/>
<accession>A0ABQ1FRE3</accession>
<dbReference type="InterPro" id="IPR036390">
    <property type="entry name" value="WH_DNA-bd_sf"/>
</dbReference>
<dbReference type="Gene3D" id="3.40.190.10">
    <property type="entry name" value="Periplasmic binding protein-like II"/>
    <property type="match status" value="2"/>
</dbReference>
<dbReference type="InterPro" id="IPR005119">
    <property type="entry name" value="LysR_subst-bd"/>
</dbReference>
<reference evidence="7" key="1">
    <citation type="journal article" date="2019" name="Int. J. Syst. Evol. Microbiol.">
        <title>The Global Catalogue of Microorganisms (GCM) 10K type strain sequencing project: providing services to taxonomists for standard genome sequencing and annotation.</title>
        <authorList>
            <consortium name="The Broad Institute Genomics Platform"/>
            <consortium name="The Broad Institute Genome Sequencing Center for Infectious Disease"/>
            <person name="Wu L."/>
            <person name="Ma J."/>
        </authorList>
    </citation>
    <scope>NUCLEOTIDE SEQUENCE [LARGE SCALE GENOMIC DNA]</scope>
    <source>
        <strain evidence="7">CGMCC 1.15044</strain>
    </source>
</reference>
<gene>
    <name evidence="6" type="ORF">GCM10010917_11040</name>
</gene>
<dbReference type="SUPFAM" id="SSF46785">
    <property type="entry name" value="Winged helix' DNA-binding domain"/>
    <property type="match status" value="1"/>
</dbReference>
<keyword evidence="7" id="KW-1185">Reference proteome</keyword>
<evidence type="ECO:0000313" key="6">
    <source>
        <dbReference type="EMBL" id="GGA27891.1"/>
    </source>
</evidence>
<dbReference type="PROSITE" id="PS50931">
    <property type="entry name" value="HTH_LYSR"/>
    <property type="match status" value="1"/>
</dbReference>
<dbReference type="CDD" id="cd05466">
    <property type="entry name" value="PBP2_LTTR_substrate"/>
    <property type="match status" value="1"/>
</dbReference>
<keyword evidence="2" id="KW-0805">Transcription regulation</keyword>
<comment type="similarity">
    <text evidence="1">Belongs to the LysR transcriptional regulatory family.</text>
</comment>
<evidence type="ECO:0000256" key="2">
    <source>
        <dbReference type="ARBA" id="ARBA00023015"/>
    </source>
</evidence>
<dbReference type="InterPro" id="IPR036388">
    <property type="entry name" value="WH-like_DNA-bd_sf"/>
</dbReference>
<name>A0ABQ1FRE3_9BACL</name>
<keyword evidence="3" id="KW-0238">DNA-binding</keyword>
<dbReference type="RefSeq" id="WP_094095559.1">
    <property type="nucleotide sequence ID" value="NZ_BMHF01000002.1"/>
</dbReference>
<evidence type="ECO:0000256" key="1">
    <source>
        <dbReference type="ARBA" id="ARBA00009437"/>
    </source>
</evidence>
<dbReference type="SUPFAM" id="SSF53850">
    <property type="entry name" value="Periplasmic binding protein-like II"/>
    <property type="match status" value="1"/>
</dbReference>
<dbReference type="Pfam" id="PF00126">
    <property type="entry name" value="HTH_1"/>
    <property type="match status" value="1"/>
</dbReference>
<evidence type="ECO:0000256" key="4">
    <source>
        <dbReference type="ARBA" id="ARBA00023163"/>
    </source>
</evidence>
<dbReference type="Proteomes" id="UP000609323">
    <property type="component" value="Unassembled WGS sequence"/>
</dbReference>
<dbReference type="InterPro" id="IPR000847">
    <property type="entry name" value="LysR_HTH_N"/>
</dbReference>
<feature type="domain" description="HTH lysR-type" evidence="5">
    <location>
        <begin position="1"/>
        <end position="58"/>
    </location>
</feature>
<sequence>MNLLKLQILVLIEKYKKVTDVANELHIKQPTVTFHMKSLEEELGVTLYQIRSGRVWLSEAGKALYPYAQKMTTLYSEAERTLELFKRTGASVLRVGAEDVYSAVLMKGLRDLGTENPELQLEVRFAPEKELITWFEEGSLDAVISERSSADKAGGRFEELFQDELVIICSRQHKWAGEERLSEEEIQQEKLVGYDASSYLTQAALNWAGKRKLSMQIGTVVSSFAAALQAVRLGIGAAFATRTASEGLEELDKEIAVFPVPGTLLERSFTIGLLHHGGEPSAEYIRELSNRLKAKV</sequence>
<evidence type="ECO:0000313" key="7">
    <source>
        <dbReference type="Proteomes" id="UP000609323"/>
    </source>
</evidence>
<organism evidence="6 7">
    <name type="scientific">Paenibacillus physcomitrellae</name>
    <dbReference type="NCBI Taxonomy" id="1619311"/>
    <lineage>
        <taxon>Bacteria</taxon>
        <taxon>Bacillati</taxon>
        <taxon>Bacillota</taxon>
        <taxon>Bacilli</taxon>
        <taxon>Bacillales</taxon>
        <taxon>Paenibacillaceae</taxon>
        <taxon>Paenibacillus</taxon>
    </lineage>
</organism>
<evidence type="ECO:0000256" key="3">
    <source>
        <dbReference type="ARBA" id="ARBA00023125"/>
    </source>
</evidence>